<gene>
    <name evidence="1" type="ORF">LCGC14_2440650</name>
</gene>
<feature type="non-terminal residue" evidence="1">
    <location>
        <position position="114"/>
    </location>
</feature>
<proteinExistence type="predicted"/>
<accession>A0A0F9BJ41</accession>
<comment type="caution">
    <text evidence="1">The sequence shown here is derived from an EMBL/GenBank/DDBJ whole genome shotgun (WGS) entry which is preliminary data.</text>
</comment>
<organism evidence="1">
    <name type="scientific">marine sediment metagenome</name>
    <dbReference type="NCBI Taxonomy" id="412755"/>
    <lineage>
        <taxon>unclassified sequences</taxon>
        <taxon>metagenomes</taxon>
        <taxon>ecological metagenomes</taxon>
    </lineage>
</organism>
<dbReference type="EMBL" id="LAZR01037548">
    <property type="protein sequence ID" value="KKL21914.1"/>
    <property type="molecule type" value="Genomic_DNA"/>
</dbReference>
<sequence length="114" mass="12089">MRKLVIALLAIALMAGGVAAPAFAQSQTCWGANQRICLGESQSGDAYILMKNSSDFGVYLWMNPQITAVPSSASDLANVQFLLITHTTSVSTGAGYPHVYYGIPDLSIHGVRLS</sequence>
<reference evidence="1" key="1">
    <citation type="journal article" date="2015" name="Nature">
        <title>Complex archaea that bridge the gap between prokaryotes and eukaryotes.</title>
        <authorList>
            <person name="Spang A."/>
            <person name="Saw J.H."/>
            <person name="Jorgensen S.L."/>
            <person name="Zaremba-Niedzwiedzka K."/>
            <person name="Martijn J."/>
            <person name="Lind A.E."/>
            <person name="van Eijk R."/>
            <person name="Schleper C."/>
            <person name="Guy L."/>
            <person name="Ettema T.J."/>
        </authorList>
    </citation>
    <scope>NUCLEOTIDE SEQUENCE</scope>
</reference>
<protein>
    <submittedName>
        <fullName evidence="1">Uncharacterized protein</fullName>
    </submittedName>
</protein>
<evidence type="ECO:0000313" key="1">
    <source>
        <dbReference type="EMBL" id="KKL21914.1"/>
    </source>
</evidence>
<dbReference type="AlphaFoldDB" id="A0A0F9BJ41"/>
<name>A0A0F9BJ41_9ZZZZ</name>